<dbReference type="EMBL" id="GBRH01277141">
    <property type="protein sequence ID" value="JAD20754.1"/>
    <property type="molecule type" value="Transcribed_RNA"/>
</dbReference>
<protein>
    <submittedName>
        <fullName evidence="1">Uncharacterized protein</fullName>
    </submittedName>
</protein>
<evidence type="ECO:0000313" key="1">
    <source>
        <dbReference type="EMBL" id="JAD20754.1"/>
    </source>
</evidence>
<dbReference type="AlphaFoldDB" id="A0A0A8Y4D4"/>
<reference evidence="1" key="1">
    <citation type="submission" date="2014-09" db="EMBL/GenBank/DDBJ databases">
        <authorList>
            <person name="Magalhaes I.L.F."/>
            <person name="Oliveira U."/>
            <person name="Santos F.R."/>
            <person name="Vidigal T.H.D.A."/>
            <person name="Brescovit A.D."/>
            <person name="Santos A.J."/>
        </authorList>
    </citation>
    <scope>NUCLEOTIDE SEQUENCE</scope>
    <source>
        <tissue evidence="1">Shoot tissue taken approximately 20 cm above the soil surface</tissue>
    </source>
</reference>
<proteinExistence type="predicted"/>
<sequence>MILEPTLLQFHTHSERMKIVSALPDTNRKGWS</sequence>
<organism evidence="1">
    <name type="scientific">Arundo donax</name>
    <name type="common">Giant reed</name>
    <name type="synonym">Donax arundinaceus</name>
    <dbReference type="NCBI Taxonomy" id="35708"/>
    <lineage>
        <taxon>Eukaryota</taxon>
        <taxon>Viridiplantae</taxon>
        <taxon>Streptophyta</taxon>
        <taxon>Embryophyta</taxon>
        <taxon>Tracheophyta</taxon>
        <taxon>Spermatophyta</taxon>
        <taxon>Magnoliopsida</taxon>
        <taxon>Liliopsida</taxon>
        <taxon>Poales</taxon>
        <taxon>Poaceae</taxon>
        <taxon>PACMAD clade</taxon>
        <taxon>Arundinoideae</taxon>
        <taxon>Arundineae</taxon>
        <taxon>Arundo</taxon>
    </lineage>
</organism>
<name>A0A0A8Y4D4_ARUDO</name>
<reference evidence="1" key="2">
    <citation type="journal article" date="2015" name="Data Brief">
        <title>Shoot transcriptome of the giant reed, Arundo donax.</title>
        <authorList>
            <person name="Barrero R.A."/>
            <person name="Guerrero F.D."/>
            <person name="Moolhuijzen P."/>
            <person name="Goolsby J.A."/>
            <person name="Tidwell J."/>
            <person name="Bellgard S.E."/>
            <person name="Bellgard M.I."/>
        </authorList>
    </citation>
    <scope>NUCLEOTIDE SEQUENCE</scope>
    <source>
        <tissue evidence="1">Shoot tissue taken approximately 20 cm above the soil surface</tissue>
    </source>
</reference>
<accession>A0A0A8Y4D4</accession>